<feature type="compositionally biased region" description="Basic residues" evidence="1">
    <location>
        <begin position="1"/>
        <end position="16"/>
    </location>
</feature>
<evidence type="ECO:0000256" key="1">
    <source>
        <dbReference type="SAM" id="MobiDB-lite"/>
    </source>
</evidence>
<accession>A0A6A0A950</accession>
<feature type="region of interest" description="Disordered" evidence="1">
    <location>
        <begin position="52"/>
        <end position="76"/>
    </location>
</feature>
<dbReference type="Proteomes" id="UP000485058">
    <property type="component" value="Unassembled WGS sequence"/>
</dbReference>
<comment type="caution">
    <text evidence="2">The sequence shown here is derived from an EMBL/GenBank/DDBJ whole genome shotgun (WGS) entry which is preliminary data.</text>
</comment>
<dbReference type="EMBL" id="BLLF01004179">
    <property type="protein sequence ID" value="GFH29092.1"/>
    <property type="molecule type" value="Genomic_DNA"/>
</dbReference>
<evidence type="ECO:0000313" key="3">
    <source>
        <dbReference type="Proteomes" id="UP000485058"/>
    </source>
</evidence>
<evidence type="ECO:0000313" key="2">
    <source>
        <dbReference type="EMBL" id="GFH29092.1"/>
    </source>
</evidence>
<reference evidence="2 3" key="1">
    <citation type="submission" date="2020-02" db="EMBL/GenBank/DDBJ databases">
        <title>Draft genome sequence of Haematococcus lacustris strain NIES-144.</title>
        <authorList>
            <person name="Morimoto D."/>
            <person name="Nakagawa S."/>
            <person name="Yoshida T."/>
            <person name="Sawayama S."/>
        </authorList>
    </citation>
    <scope>NUCLEOTIDE SEQUENCE [LARGE SCALE GENOMIC DNA]</scope>
    <source>
        <strain evidence="2 3">NIES-144</strain>
    </source>
</reference>
<dbReference type="AlphaFoldDB" id="A0A6A0A950"/>
<gene>
    <name evidence="2" type="ORF">HaLaN_27695</name>
</gene>
<feature type="compositionally biased region" description="Basic and acidic residues" evidence="1">
    <location>
        <begin position="21"/>
        <end position="33"/>
    </location>
</feature>
<name>A0A6A0A950_HAELA</name>
<feature type="compositionally biased region" description="Basic and acidic residues" evidence="1">
    <location>
        <begin position="66"/>
        <end position="76"/>
    </location>
</feature>
<keyword evidence="3" id="KW-1185">Reference proteome</keyword>
<feature type="region of interest" description="Disordered" evidence="1">
    <location>
        <begin position="1"/>
        <end position="33"/>
    </location>
</feature>
<protein>
    <submittedName>
        <fullName evidence="2">Uncharacterized protein</fullName>
    </submittedName>
</protein>
<sequence length="76" mass="8447">MRPGRAKGAARRKNGKPGKPGKADEEMQSDRREVRRFLRQSVRLERGLLPQLMPSSTGKVNCIGGESKEPEAQDQS</sequence>
<feature type="non-terminal residue" evidence="2">
    <location>
        <position position="1"/>
    </location>
</feature>
<organism evidence="2 3">
    <name type="scientific">Haematococcus lacustris</name>
    <name type="common">Green alga</name>
    <name type="synonym">Haematococcus pluvialis</name>
    <dbReference type="NCBI Taxonomy" id="44745"/>
    <lineage>
        <taxon>Eukaryota</taxon>
        <taxon>Viridiplantae</taxon>
        <taxon>Chlorophyta</taxon>
        <taxon>core chlorophytes</taxon>
        <taxon>Chlorophyceae</taxon>
        <taxon>CS clade</taxon>
        <taxon>Chlamydomonadales</taxon>
        <taxon>Haematococcaceae</taxon>
        <taxon>Haematococcus</taxon>
    </lineage>
</organism>
<proteinExistence type="predicted"/>